<dbReference type="EMBL" id="JBHDLJ010000002">
    <property type="protein sequence ID" value="MFB0833595.1"/>
    <property type="molecule type" value="Genomic_DNA"/>
</dbReference>
<keyword evidence="3 5" id="KW-0326">Glycosidase</keyword>
<keyword evidence="2 5" id="KW-0378">Hydrolase</keyword>
<reference evidence="5 6" key="1">
    <citation type="submission" date="2024-09" db="EMBL/GenBank/DDBJ databases">
        <authorList>
            <person name="Salinas-Garcia M.A."/>
            <person name="Prieme A."/>
        </authorList>
    </citation>
    <scope>NUCLEOTIDE SEQUENCE [LARGE SCALE GENOMIC DNA]</scope>
    <source>
        <strain evidence="5 6">DSM 21081</strain>
    </source>
</reference>
<dbReference type="SUPFAM" id="SSF51445">
    <property type="entry name" value="(Trans)glycosidases"/>
    <property type="match status" value="1"/>
</dbReference>
<dbReference type="InterPro" id="IPR017853">
    <property type="entry name" value="GH"/>
</dbReference>
<dbReference type="EC" id="3.2.1.-" evidence="5"/>
<dbReference type="InterPro" id="IPR001360">
    <property type="entry name" value="Glyco_hydro_1"/>
</dbReference>
<dbReference type="Proteomes" id="UP001575652">
    <property type="component" value="Unassembled WGS sequence"/>
</dbReference>
<comment type="caution">
    <text evidence="5">The sequence shown here is derived from an EMBL/GenBank/DDBJ whole genome shotgun (WGS) entry which is preliminary data.</text>
</comment>
<keyword evidence="6" id="KW-1185">Reference proteome</keyword>
<evidence type="ECO:0000256" key="4">
    <source>
        <dbReference type="RuleBase" id="RU003690"/>
    </source>
</evidence>
<dbReference type="PANTHER" id="PTHR10353:SF36">
    <property type="entry name" value="LP05116P"/>
    <property type="match status" value="1"/>
</dbReference>
<dbReference type="PRINTS" id="PR00131">
    <property type="entry name" value="GLHYDRLASE1"/>
</dbReference>
<evidence type="ECO:0000256" key="1">
    <source>
        <dbReference type="ARBA" id="ARBA00010838"/>
    </source>
</evidence>
<dbReference type="PANTHER" id="PTHR10353">
    <property type="entry name" value="GLYCOSYL HYDROLASE"/>
    <property type="match status" value="1"/>
</dbReference>
<dbReference type="Gene3D" id="3.20.20.80">
    <property type="entry name" value="Glycosidases"/>
    <property type="match status" value="1"/>
</dbReference>
<comment type="similarity">
    <text evidence="1 4">Belongs to the glycosyl hydrolase 1 family.</text>
</comment>
<evidence type="ECO:0000256" key="3">
    <source>
        <dbReference type="ARBA" id="ARBA00023295"/>
    </source>
</evidence>
<proteinExistence type="inferred from homology"/>
<dbReference type="GO" id="GO:0016798">
    <property type="term" value="F:hydrolase activity, acting on glycosyl bonds"/>
    <property type="evidence" value="ECO:0007669"/>
    <property type="project" value="UniProtKB-KW"/>
</dbReference>
<evidence type="ECO:0000313" key="5">
    <source>
        <dbReference type="EMBL" id="MFB0833595.1"/>
    </source>
</evidence>
<protein>
    <submittedName>
        <fullName evidence="5">Glycoside hydrolase family 1 protein</fullName>
        <ecNumber evidence="5">3.2.1.-</ecNumber>
    </submittedName>
</protein>
<dbReference type="Pfam" id="PF00232">
    <property type="entry name" value="Glyco_hydro_1"/>
    <property type="match status" value="1"/>
</dbReference>
<name>A0ABV4UJ79_9MICC</name>
<dbReference type="RefSeq" id="WP_373970761.1">
    <property type="nucleotide sequence ID" value="NZ_JBHDLJ010000002.1"/>
</dbReference>
<accession>A0ABV4UJ79</accession>
<evidence type="ECO:0000256" key="2">
    <source>
        <dbReference type="ARBA" id="ARBA00022801"/>
    </source>
</evidence>
<evidence type="ECO:0000313" key="6">
    <source>
        <dbReference type="Proteomes" id="UP001575652"/>
    </source>
</evidence>
<organism evidence="5 6">
    <name type="scientific">Arthrobacter halodurans</name>
    <dbReference type="NCBI Taxonomy" id="516699"/>
    <lineage>
        <taxon>Bacteria</taxon>
        <taxon>Bacillati</taxon>
        <taxon>Actinomycetota</taxon>
        <taxon>Actinomycetes</taxon>
        <taxon>Micrococcales</taxon>
        <taxon>Micrococcaceae</taxon>
        <taxon>Arthrobacter</taxon>
    </lineage>
</organism>
<gene>
    <name evidence="5" type="ORF">ACETWP_03260</name>
</gene>
<sequence>MTPHPVGPDELGPDHVDLSISARVLADKLPAGFVVGAATSSYQVEGAVHADGRGPSVWDTWLRDRSVTVDRSTADDAVDHYRRMPQDVALMGELGLDAYRFSVAWPRIFPDGGSRPNRRGLDFYHRLLDELEQHGLAPMLTAFHWDTPQHLEDDGGWMSRDTALRFADYAAVLGREYGERVRWWCTINEPATVAGNGYGSELHAPARNAGVGALRAAHHLLLGHGLSVQALRAEGVRGAIGMSNVHSPAEPANPDSVLDRAAAEVIETATNRLFADPVLLGTYPTAVHAAARVAGLKIRDGDLETISQPLDFYGLNYYMPTLVAAGSGDDGPLPASLVLPSGGDAEGGRSPLHIVEWPDVRRTAYGWPVVPDHLGVMLARMRDRYPDLPPVYITEGGASFDESPGPDPETGVVQVHDTRRAEYLGDHLTAALDAVGPGGHAEGVDLRGYFVWTLMDNWEWAAGYRQTFGLVHVDRATMARTPKASYHWLRKVLQHRRRQETPAKSTAAGAATA</sequence>